<dbReference type="Gene3D" id="3.40.30.10">
    <property type="entry name" value="Glutaredoxin"/>
    <property type="match status" value="1"/>
</dbReference>
<dbReference type="OrthoDB" id="9800630at2"/>
<gene>
    <name evidence="2" type="ORF">DXA38_05425</name>
</gene>
<protein>
    <submittedName>
        <fullName evidence="2">Thioredoxin family protein</fullName>
    </submittedName>
</protein>
<evidence type="ECO:0000313" key="3">
    <source>
        <dbReference type="Proteomes" id="UP000260025"/>
    </source>
</evidence>
<dbReference type="PANTHER" id="PTHR36450">
    <property type="entry name" value="THIOREDOXIN"/>
    <property type="match status" value="1"/>
</dbReference>
<proteinExistence type="predicted"/>
<dbReference type="AlphaFoldDB" id="A0A3E2W047"/>
<sequence>MKLFIKKKETKSCCCGGNCTSETMQNAENKKQEQGIKILGTGCAKCFELEKSTRTAISDLRLDYEIEHVTDFAEIASYGVLSTPALVLNGKVISYGKVLTVKEVKALLTK</sequence>
<reference evidence="2 3" key="1">
    <citation type="submission" date="2018-08" db="EMBL/GenBank/DDBJ databases">
        <title>A genome reference for cultivated species of the human gut microbiota.</title>
        <authorList>
            <person name="Zou Y."/>
            <person name="Xue W."/>
            <person name="Luo G."/>
        </authorList>
    </citation>
    <scope>NUCLEOTIDE SEQUENCE [LARGE SCALE GENOMIC DNA]</scope>
    <source>
        <strain evidence="2 3">OF01-2LB</strain>
    </source>
</reference>
<dbReference type="Proteomes" id="UP000260025">
    <property type="component" value="Unassembled WGS sequence"/>
</dbReference>
<dbReference type="InterPro" id="IPR036249">
    <property type="entry name" value="Thioredoxin-like_sf"/>
</dbReference>
<organism evidence="2 3">
    <name type="scientific">Clostridium innocuum</name>
    <dbReference type="NCBI Taxonomy" id="1522"/>
    <lineage>
        <taxon>Bacteria</taxon>
        <taxon>Bacillati</taxon>
        <taxon>Bacillota</taxon>
        <taxon>Clostridia</taxon>
        <taxon>Eubacteriales</taxon>
        <taxon>Clostridiaceae</taxon>
        <taxon>Clostridium</taxon>
    </lineage>
</organism>
<comment type="caution">
    <text evidence="2">The sequence shown here is derived from an EMBL/GenBank/DDBJ whole genome shotgun (WGS) entry which is preliminary data.</text>
</comment>
<dbReference type="InterPro" id="IPR012336">
    <property type="entry name" value="Thioredoxin-like_fold"/>
</dbReference>
<dbReference type="InterPro" id="IPR005243">
    <property type="entry name" value="THIRX-like_proc"/>
</dbReference>
<dbReference type="RefSeq" id="WP_117442318.1">
    <property type="nucleotide sequence ID" value="NZ_JAJFEN010000007.1"/>
</dbReference>
<name>A0A3E2W047_CLOIN</name>
<dbReference type="NCBIfam" id="TIGR00412">
    <property type="entry name" value="redox_disulf_2"/>
    <property type="match status" value="1"/>
</dbReference>
<dbReference type="EMBL" id="QVEV01000005">
    <property type="protein sequence ID" value="RGC17277.1"/>
    <property type="molecule type" value="Genomic_DNA"/>
</dbReference>
<evidence type="ECO:0000313" key="2">
    <source>
        <dbReference type="EMBL" id="RGC17277.1"/>
    </source>
</evidence>
<dbReference type="Pfam" id="PF13192">
    <property type="entry name" value="Thioredoxin_3"/>
    <property type="match status" value="1"/>
</dbReference>
<dbReference type="SUPFAM" id="SSF52833">
    <property type="entry name" value="Thioredoxin-like"/>
    <property type="match status" value="1"/>
</dbReference>
<feature type="domain" description="Thioredoxin-like fold" evidence="1">
    <location>
        <begin position="36"/>
        <end position="108"/>
    </location>
</feature>
<dbReference type="PANTHER" id="PTHR36450:SF1">
    <property type="entry name" value="THIOREDOXIN"/>
    <property type="match status" value="1"/>
</dbReference>
<evidence type="ECO:0000259" key="1">
    <source>
        <dbReference type="Pfam" id="PF13192"/>
    </source>
</evidence>
<accession>A0A3E2W047</accession>